<dbReference type="EMBL" id="JABTDW010000001">
    <property type="protein sequence ID" value="NSB16470.1"/>
    <property type="molecule type" value="Genomic_DNA"/>
</dbReference>
<accession>A0AAE5LRV9</accession>
<evidence type="ECO:0000313" key="2">
    <source>
        <dbReference type="EMBL" id="NSB16470.1"/>
    </source>
</evidence>
<comment type="caution">
    <text evidence="2">The sequence shown here is derived from an EMBL/GenBank/DDBJ whole genome shotgun (WGS) entry which is preliminary data.</text>
</comment>
<dbReference type="AlphaFoldDB" id="A0AAE5LRV9"/>
<dbReference type="Gene3D" id="2.40.10.390">
    <property type="match status" value="1"/>
</dbReference>
<feature type="domain" description="DUF5348" evidence="1">
    <location>
        <begin position="3"/>
        <end position="74"/>
    </location>
</feature>
<gene>
    <name evidence="2" type="ORF">BCD95_004729</name>
</gene>
<dbReference type="Pfam" id="PF17295">
    <property type="entry name" value="DUF5348"/>
    <property type="match status" value="1"/>
</dbReference>
<reference evidence="2" key="1">
    <citation type="submission" date="2020-06" db="EMBL/GenBank/DDBJ databases">
        <title>Genomic insights into acetone-butanol-ethanol (ABE) fermentation by sequencing solventogenic clostridia strains.</title>
        <authorList>
            <person name="Brown S."/>
        </authorList>
    </citation>
    <scope>NUCLEOTIDE SEQUENCE</scope>
    <source>
        <strain evidence="2">DJ123</strain>
    </source>
</reference>
<evidence type="ECO:0000259" key="1">
    <source>
        <dbReference type="Pfam" id="PF17295"/>
    </source>
</evidence>
<name>A0AAE5LRV9_CLOBE</name>
<dbReference type="RefSeq" id="WP_077855927.1">
    <property type="nucleotide sequence ID" value="NZ_JABFUN010000001.1"/>
</dbReference>
<evidence type="ECO:0000313" key="3">
    <source>
        <dbReference type="Proteomes" id="UP000822184"/>
    </source>
</evidence>
<dbReference type="InterPro" id="IPR035255">
    <property type="entry name" value="DUF5348"/>
</dbReference>
<sequence length="80" mass="9282">MILGYNEELKRYGALDFDLWVKGKAGLHCGQSMEIFINGEWIKDKIEMKADGTWYFANHAELFGTGDYRDSIEGIKIRFE</sequence>
<proteinExistence type="predicted"/>
<protein>
    <submittedName>
        <fullName evidence="2">Formylmethanofuran dehydrogenase subunit C</fullName>
    </submittedName>
</protein>
<organism evidence="2 3">
    <name type="scientific">Clostridium beijerinckii</name>
    <name type="common">Clostridium MP</name>
    <dbReference type="NCBI Taxonomy" id="1520"/>
    <lineage>
        <taxon>Bacteria</taxon>
        <taxon>Bacillati</taxon>
        <taxon>Bacillota</taxon>
        <taxon>Clostridia</taxon>
        <taxon>Eubacteriales</taxon>
        <taxon>Clostridiaceae</taxon>
        <taxon>Clostridium</taxon>
    </lineage>
</organism>
<dbReference type="Proteomes" id="UP000822184">
    <property type="component" value="Unassembled WGS sequence"/>
</dbReference>